<dbReference type="SMART" id="SM00642">
    <property type="entry name" value="Aamy"/>
    <property type="match status" value="1"/>
</dbReference>
<dbReference type="EMBL" id="KN832870">
    <property type="protein sequence ID" value="KIN06744.1"/>
    <property type="molecule type" value="Genomic_DNA"/>
</dbReference>
<dbReference type="Proteomes" id="UP000054321">
    <property type="component" value="Unassembled WGS sequence"/>
</dbReference>
<accession>A0A0C3D605</accession>
<dbReference type="STRING" id="913774.A0A0C3D605"/>
<dbReference type="InterPro" id="IPR013780">
    <property type="entry name" value="Glyco_hydro_b"/>
</dbReference>
<reference evidence="4 5" key="1">
    <citation type="submission" date="2014-04" db="EMBL/GenBank/DDBJ databases">
        <authorList>
            <consortium name="DOE Joint Genome Institute"/>
            <person name="Kuo A."/>
            <person name="Martino E."/>
            <person name="Perotto S."/>
            <person name="Kohler A."/>
            <person name="Nagy L.G."/>
            <person name="Floudas D."/>
            <person name="Copeland A."/>
            <person name="Barry K.W."/>
            <person name="Cichocki N."/>
            <person name="Veneault-Fourrey C."/>
            <person name="LaButti K."/>
            <person name="Lindquist E.A."/>
            <person name="Lipzen A."/>
            <person name="Lundell T."/>
            <person name="Morin E."/>
            <person name="Murat C."/>
            <person name="Sun H."/>
            <person name="Tunlid A."/>
            <person name="Henrissat B."/>
            <person name="Grigoriev I.V."/>
            <person name="Hibbett D.S."/>
            <person name="Martin F."/>
            <person name="Nordberg H.P."/>
            <person name="Cantor M.N."/>
            <person name="Hua S.X."/>
        </authorList>
    </citation>
    <scope>NUCLEOTIDE SEQUENCE [LARGE SCALE GENOMIC DNA]</scope>
    <source>
        <strain evidence="4 5">Zn</strain>
    </source>
</reference>
<dbReference type="HOGENOM" id="CLU_006462_1_2_1"/>
<evidence type="ECO:0000313" key="4">
    <source>
        <dbReference type="EMBL" id="KIN06744.1"/>
    </source>
</evidence>
<reference evidence="5" key="2">
    <citation type="submission" date="2015-01" db="EMBL/GenBank/DDBJ databases">
        <title>Evolutionary Origins and Diversification of the Mycorrhizal Mutualists.</title>
        <authorList>
            <consortium name="DOE Joint Genome Institute"/>
            <consortium name="Mycorrhizal Genomics Consortium"/>
            <person name="Kohler A."/>
            <person name="Kuo A."/>
            <person name="Nagy L.G."/>
            <person name="Floudas D."/>
            <person name="Copeland A."/>
            <person name="Barry K.W."/>
            <person name="Cichocki N."/>
            <person name="Veneault-Fourrey C."/>
            <person name="LaButti K."/>
            <person name="Lindquist E.A."/>
            <person name="Lipzen A."/>
            <person name="Lundell T."/>
            <person name="Morin E."/>
            <person name="Murat C."/>
            <person name="Riley R."/>
            <person name="Ohm R."/>
            <person name="Sun H."/>
            <person name="Tunlid A."/>
            <person name="Henrissat B."/>
            <person name="Grigoriev I.V."/>
            <person name="Hibbett D.S."/>
            <person name="Martin F."/>
        </authorList>
    </citation>
    <scope>NUCLEOTIDE SEQUENCE [LARGE SCALE GENOMIC DNA]</scope>
    <source>
        <strain evidence="5">Zn</strain>
    </source>
</reference>
<dbReference type="SUPFAM" id="SSF51011">
    <property type="entry name" value="Glycosyl hydrolase domain"/>
    <property type="match status" value="1"/>
</dbReference>
<dbReference type="InParanoid" id="A0A0C3D605"/>
<name>A0A0C3D605_OIDMZ</name>
<dbReference type="GO" id="GO:0000025">
    <property type="term" value="P:maltose catabolic process"/>
    <property type="evidence" value="ECO:0007669"/>
    <property type="project" value="TreeGrafter"/>
</dbReference>
<evidence type="ECO:0000256" key="1">
    <source>
        <dbReference type="ARBA" id="ARBA00008061"/>
    </source>
</evidence>
<dbReference type="GO" id="GO:0004575">
    <property type="term" value="F:sucrose alpha-glucosidase activity"/>
    <property type="evidence" value="ECO:0007669"/>
    <property type="project" value="TreeGrafter"/>
</dbReference>
<dbReference type="GO" id="GO:0004556">
    <property type="term" value="F:alpha-amylase activity"/>
    <property type="evidence" value="ECO:0007669"/>
    <property type="project" value="TreeGrafter"/>
</dbReference>
<dbReference type="FunCoup" id="A0A0C3D605">
    <property type="interactions" value="928"/>
</dbReference>
<dbReference type="SUPFAM" id="SSF51445">
    <property type="entry name" value="(Trans)glycosidases"/>
    <property type="match status" value="1"/>
</dbReference>
<dbReference type="FunFam" id="3.90.400.10:FF:000004">
    <property type="entry name" value="Oligo-1,6-glucosidase"/>
    <property type="match status" value="1"/>
</dbReference>
<sequence length="581" mass="66576">MALSASTYSHDRKWWKEAVIYQIYPSSFYDSNGDGVGDIPGIVEKLPYLVSLGVDCIWLSPHYASPQIDMGYDISNYQDIYPPYGTLEQTQELIDACHAYNLKIIFDLVINHTSSEHTWFKESRSSKTNPKRDWYFWKSPRGWKGGKPLAPNNWGSIFSGPAWEFDEATQQFYLHLFATEMPDLNWENAETRKAIYETSMHFWLKRGIDGFRVDVANKYSKNIAFPDAEIINPNVYEQPNSKLHYNGPRMHEYLSEIYEVLSQYRAFDGGEIMTVGELPNTPLESDVRAYVSAAKKQLGMVFHFDTVSLGLGKTPGNRTLLQPYTAKDVKRTLAKWQSFVNGTDSWTTVFLENHDEGRSISRFGNDKTEELRTRSGKLLAMVLATMTGTLFLYQGQEIGMINMPVSWNLSEYKDVWVVNILKQLVKNGANKERMDQVLNALQMVARDHARTPMQWDESPHAGFCGEKATPWMRVNDNYPKINVINESAKSDSLLNFWKRMIGLRKEYKDIFVYGTFTLVDTDDDIFAFIKEGEDGKRATTVANMSSKAVPWKPSSRLLLSNVPAGNDTDTLQSWEARIYFN</sequence>
<dbReference type="Pfam" id="PF00128">
    <property type="entry name" value="Alpha-amylase"/>
    <property type="match status" value="1"/>
</dbReference>
<dbReference type="CDD" id="cd11333">
    <property type="entry name" value="AmyAc_SI_OligoGlu_DGase"/>
    <property type="match status" value="1"/>
</dbReference>
<dbReference type="Gene3D" id="3.90.400.10">
    <property type="entry name" value="Oligo-1,6-glucosidase, Domain 2"/>
    <property type="match status" value="1"/>
</dbReference>
<dbReference type="InterPro" id="IPR045857">
    <property type="entry name" value="O16G_dom_2"/>
</dbReference>
<dbReference type="InterPro" id="IPR017853">
    <property type="entry name" value="GH"/>
</dbReference>
<evidence type="ECO:0000313" key="5">
    <source>
        <dbReference type="Proteomes" id="UP000054321"/>
    </source>
</evidence>
<dbReference type="PANTHER" id="PTHR10357:SF179">
    <property type="entry name" value="NEUTRAL AND BASIC AMINO ACID TRANSPORT PROTEIN RBAT"/>
    <property type="match status" value="1"/>
</dbReference>
<comment type="similarity">
    <text evidence="1">Belongs to the glycosyl hydrolase 13 family.</text>
</comment>
<dbReference type="OrthoDB" id="1740265at2759"/>
<dbReference type="Gene3D" id="2.60.40.1180">
    <property type="entry name" value="Golgi alpha-mannosidase II"/>
    <property type="match status" value="1"/>
</dbReference>
<dbReference type="FunFam" id="3.20.20.80:FF:000087">
    <property type="entry name" value="Oligo-1,6-glucosidase IMA1"/>
    <property type="match status" value="1"/>
</dbReference>
<dbReference type="GO" id="GO:0033934">
    <property type="term" value="F:glucan 1,4-alpha-maltotriohydrolase activity"/>
    <property type="evidence" value="ECO:0007669"/>
    <property type="project" value="TreeGrafter"/>
</dbReference>
<dbReference type="AlphaFoldDB" id="A0A0C3D605"/>
<dbReference type="InterPro" id="IPR006047">
    <property type="entry name" value="GH13_cat_dom"/>
</dbReference>
<evidence type="ECO:0000259" key="3">
    <source>
        <dbReference type="SMART" id="SM00642"/>
    </source>
</evidence>
<dbReference type="GO" id="GO:0004574">
    <property type="term" value="F:oligo-1,6-glucosidase activity"/>
    <property type="evidence" value="ECO:0007669"/>
    <property type="project" value="TreeGrafter"/>
</dbReference>
<keyword evidence="2" id="KW-0462">Maltose metabolism</keyword>
<feature type="domain" description="Glycosyl hydrolase family 13 catalytic" evidence="3">
    <location>
        <begin position="22"/>
        <end position="450"/>
    </location>
</feature>
<organism evidence="4 5">
    <name type="scientific">Oidiodendron maius (strain Zn)</name>
    <dbReference type="NCBI Taxonomy" id="913774"/>
    <lineage>
        <taxon>Eukaryota</taxon>
        <taxon>Fungi</taxon>
        <taxon>Dikarya</taxon>
        <taxon>Ascomycota</taxon>
        <taxon>Pezizomycotina</taxon>
        <taxon>Leotiomycetes</taxon>
        <taxon>Leotiomycetes incertae sedis</taxon>
        <taxon>Myxotrichaceae</taxon>
        <taxon>Oidiodendron</taxon>
    </lineage>
</organism>
<evidence type="ECO:0000256" key="2">
    <source>
        <dbReference type="ARBA" id="ARBA00026248"/>
    </source>
</evidence>
<dbReference type="PANTHER" id="PTHR10357">
    <property type="entry name" value="ALPHA-AMYLASE FAMILY MEMBER"/>
    <property type="match status" value="1"/>
</dbReference>
<gene>
    <name evidence="4" type="ORF">OIDMADRAFT_109243</name>
</gene>
<dbReference type="Gene3D" id="3.20.20.80">
    <property type="entry name" value="Glycosidases"/>
    <property type="match status" value="1"/>
</dbReference>
<keyword evidence="4" id="KW-0378">Hydrolase</keyword>
<dbReference type="GO" id="GO:0005987">
    <property type="term" value="P:sucrose catabolic process"/>
    <property type="evidence" value="ECO:0007669"/>
    <property type="project" value="TreeGrafter"/>
</dbReference>
<keyword evidence="5" id="KW-1185">Reference proteome</keyword>
<proteinExistence type="inferred from homology"/>
<protein>
    <submittedName>
        <fullName evidence="4">Glycoside hydrolase family 13 protein</fullName>
    </submittedName>
</protein>